<evidence type="ECO:0000313" key="3">
    <source>
        <dbReference type="Proteomes" id="UP000270094"/>
    </source>
</evidence>
<sequence length="335" mass="37608">MIMFNNEIPRWRNAVTNAHDGILRSKLHFIGVNRAPTLSIQKLENAQMNEAAPQNGPQDEKITTSKSPTAKGSKTSVTTCVTAEGPSEPNKTNSEVTVDMPEESEPITVIEAPRRNSSHSKKKPSRIVITTDDNSQWETFDPSVCDSSYQWLHRETKKSAQQARKCVSDSSNSGLFTELTDEDGSKTESAKSVRCGYHSVSTLRSRLEAKIRGNVSRRSTRTAKKRSPVLTQVKEASTKSLPSIEELLPKSRPAIVITPATPVERLRLAGRSQSETECSTRINKEKPAVTSYDDSLLDIPQSERISYPKRQNEDWRNMPLDKYNQNQWWAQPLRV</sequence>
<accession>A0A3P7KUT0</accession>
<dbReference type="AlphaFoldDB" id="A0A3P7KUT0"/>
<feature type="compositionally biased region" description="Polar residues" evidence="1">
    <location>
        <begin position="64"/>
        <end position="81"/>
    </location>
</feature>
<evidence type="ECO:0000313" key="2">
    <source>
        <dbReference type="EMBL" id="VDM70942.1"/>
    </source>
</evidence>
<proteinExistence type="predicted"/>
<evidence type="ECO:0000256" key="1">
    <source>
        <dbReference type="SAM" id="MobiDB-lite"/>
    </source>
</evidence>
<gene>
    <name evidence="2" type="ORF">SVUK_LOCUS5940</name>
</gene>
<keyword evidence="3" id="KW-1185">Reference proteome</keyword>
<dbReference type="Proteomes" id="UP000270094">
    <property type="component" value="Unassembled WGS sequence"/>
</dbReference>
<reference evidence="2 3" key="1">
    <citation type="submission" date="2018-11" db="EMBL/GenBank/DDBJ databases">
        <authorList>
            <consortium name="Pathogen Informatics"/>
        </authorList>
    </citation>
    <scope>NUCLEOTIDE SEQUENCE [LARGE SCALE GENOMIC DNA]</scope>
</reference>
<feature type="region of interest" description="Disordered" evidence="1">
    <location>
        <begin position="50"/>
        <end position="102"/>
    </location>
</feature>
<dbReference type="OrthoDB" id="5792480at2759"/>
<organism evidence="2 3">
    <name type="scientific">Strongylus vulgaris</name>
    <name type="common">Blood worm</name>
    <dbReference type="NCBI Taxonomy" id="40348"/>
    <lineage>
        <taxon>Eukaryota</taxon>
        <taxon>Metazoa</taxon>
        <taxon>Ecdysozoa</taxon>
        <taxon>Nematoda</taxon>
        <taxon>Chromadorea</taxon>
        <taxon>Rhabditida</taxon>
        <taxon>Rhabditina</taxon>
        <taxon>Rhabditomorpha</taxon>
        <taxon>Strongyloidea</taxon>
        <taxon>Strongylidae</taxon>
        <taxon>Strongylus</taxon>
    </lineage>
</organism>
<name>A0A3P7KUT0_STRVU</name>
<dbReference type="EMBL" id="UYYB01018225">
    <property type="protein sequence ID" value="VDM70942.1"/>
    <property type="molecule type" value="Genomic_DNA"/>
</dbReference>
<protein>
    <submittedName>
        <fullName evidence="2">Uncharacterized protein</fullName>
    </submittedName>
</protein>